<dbReference type="CDD" id="cd00433">
    <property type="entry name" value="Peptidase_M17"/>
    <property type="match status" value="1"/>
</dbReference>
<evidence type="ECO:0000256" key="12">
    <source>
        <dbReference type="ARBA" id="ARBA00029605"/>
    </source>
</evidence>
<dbReference type="InterPro" id="IPR011356">
    <property type="entry name" value="Leucine_aapep/pepB"/>
</dbReference>
<evidence type="ECO:0000256" key="14">
    <source>
        <dbReference type="ARBA" id="ARBA00030997"/>
    </source>
</evidence>
<evidence type="ECO:0000259" key="20">
    <source>
        <dbReference type="PROSITE" id="PS00631"/>
    </source>
</evidence>
<evidence type="ECO:0000256" key="19">
    <source>
        <dbReference type="ARBA" id="ARBA00049107"/>
    </source>
</evidence>
<comment type="catalytic activity">
    <reaction evidence="2">
        <text>Release of N-terminal proline from a peptide.</text>
        <dbReference type="EC" id="3.4.11.5"/>
    </reaction>
</comment>
<dbReference type="InterPro" id="IPR043472">
    <property type="entry name" value="Macro_dom-like"/>
</dbReference>
<dbReference type="EnsemblMetazoa" id="PHUM511730-RA">
    <property type="protein sequence ID" value="PHUM511730-PA"/>
    <property type="gene ID" value="PHUM511730"/>
</dbReference>
<keyword evidence="22" id="KW-1185">Reference proteome</keyword>
<dbReference type="InterPro" id="IPR008283">
    <property type="entry name" value="Peptidase_M17_N"/>
</dbReference>
<organism evidence="21 22">
    <name type="scientific">Pediculus humanus subsp. corporis</name>
    <name type="common">Body louse</name>
    <dbReference type="NCBI Taxonomy" id="121224"/>
    <lineage>
        <taxon>Eukaryota</taxon>
        <taxon>Metazoa</taxon>
        <taxon>Ecdysozoa</taxon>
        <taxon>Arthropoda</taxon>
        <taxon>Hexapoda</taxon>
        <taxon>Insecta</taxon>
        <taxon>Pterygota</taxon>
        <taxon>Neoptera</taxon>
        <taxon>Paraneoptera</taxon>
        <taxon>Psocodea</taxon>
        <taxon>Troctomorpha</taxon>
        <taxon>Phthiraptera</taxon>
        <taxon>Anoplura</taxon>
        <taxon>Pediculidae</taxon>
        <taxon>Pediculus</taxon>
    </lineage>
</organism>
<evidence type="ECO:0000256" key="15">
    <source>
        <dbReference type="ARBA" id="ARBA00031564"/>
    </source>
</evidence>
<keyword evidence="7" id="KW-0031">Aminopeptidase</keyword>
<dbReference type="PANTHER" id="PTHR11963:SF23">
    <property type="entry name" value="CYTOSOL AMINOPEPTIDASE"/>
    <property type="match status" value="1"/>
</dbReference>
<comment type="catalytic activity">
    <reaction evidence="18">
        <text>S-benzyl-L-cysteinylglycine + H2O = S-benzyl-L-cysteine + glycine</text>
        <dbReference type="Rhea" id="RHEA:62568"/>
        <dbReference type="ChEBI" id="CHEBI:15377"/>
        <dbReference type="ChEBI" id="CHEBI:57305"/>
        <dbReference type="ChEBI" id="CHEBI:145802"/>
        <dbReference type="ChEBI" id="CHEBI:145803"/>
    </reaction>
    <physiologicalReaction direction="left-to-right" evidence="18">
        <dbReference type="Rhea" id="RHEA:62569"/>
    </physiologicalReaction>
</comment>
<dbReference type="SUPFAM" id="SSF52949">
    <property type="entry name" value="Macro domain-like"/>
    <property type="match status" value="1"/>
</dbReference>
<dbReference type="InterPro" id="IPR023042">
    <property type="entry name" value="Peptidase_M17_leu_NH2_pept"/>
</dbReference>
<evidence type="ECO:0000256" key="16">
    <source>
        <dbReference type="ARBA" id="ARBA00033172"/>
    </source>
</evidence>
<dbReference type="EC" id="3.4.13.23" evidence="11"/>
<evidence type="ECO:0000256" key="2">
    <source>
        <dbReference type="ARBA" id="ARBA00001585"/>
    </source>
</evidence>
<evidence type="ECO:0000256" key="10">
    <source>
        <dbReference type="ARBA" id="ARBA00023511"/>
    </source>
</evidence>
<keyword evidence="8" id="KW-0645">Protease</keyword>
<keyword evidence="9" id="KW-0378">Hydrolase</keyword>
<reference evidence="21" key="1">
    <citation type="submission" date="2020-05" db="UniProtKB">
        <authorList>
            <consortium name="EnsemblMetazoa"/>
        </authorList>
    </citation>
    <scope>IDENTIFICATION</scope>
    <source>
        <strain evidence="21">USDA</strain>
    </source>
</reference>
<evidence type="ECO:0000256" key="4">
    <source>
        <dbReference type="ARBA" id="ARBA00012565"/>
    </source>
</evidence>
<evidence type="ECO:0000256" key="6">
    <source>
        <dbReference type="ARBA" id="ARBA00014190"/>
    </source>
</evidence>
<accession>A0A1S4MWM4</accession>
<evidence type="ECO:0000256" key="18">
    <source>
        <dbReference type="ARBA" id="ARBA00047881"/>
    </source>
</evidence>
<dbReference type="AlphaFoldDB" id="A0A1S4MWM4"/>
<evidence type="ECO:0000256" key="17">
    <source>
        <dbReference type="ARBA" id="ARBA00045966"/>
    </source>
</evidence>
<evidence type="ECO:0000256" key="5">
    <source>
        <dbReference type="ARBA" id="ARBA00012568"/>
    </source>
</evidence>
<dbReference type="SUPFAM" id="SSF53187">
    <property type="entry name" value="Zn-dependent exopeptidases"/>
    <property type="match status" value="1"/>
</dbReference>
<dbReference type="Gene3D" id="3.40.630.10">
    <property type="entry name" value="Zn peptidases"/>
    <property type="match status" value="1"/>
</dbReference>
<comment type="catalytic activity">
    <reaction evidence="10">
        <text>an S-substituted L-cysteinylglycine + H2O = an S-substituted L-cysteine + glycine</text>
        <dbReference type="Rhea" id="RHEA:60444"/>
        <dbReference type="ChEBI" id="CHEBI:15377"/>
        <dbReference type="ChEBI" id="CHEBI:57305"/>
        <dbReference type="ChEBI" id="CHEBI:58717"/>
        <dbReference type="ChEBI" id="CHEBI:143103"/>
        <dbReference type="EC" id="3.4.13.23"/>
    </reaction>
    <physiologicalReaction direction="left-to-right" evidence="10">
        <dbReference type="Rhea" id="RHEA:60445"/>
    </physiologicalReaction>
</comment>
<dbReference type="Pfam" id="PF02789">
    <property type="entry name" value="Peptidase_M17_N"/>
    <property type="match status" value="1"/>
</dbReference>
<evidence type="ECO:0000256" key="1">
    <source>
        <dbReference type="ARBA" id="ARBA00000135"/>
    </source>
</evidence>
<dbReference type="InterPro" id="IPR000819">
    <property type="entry name" value="Peptidase_M17_C"/>
</dbReference>
<evidence type="ECO:0000256" key="7">
    <source>
        <dbReference type="ARBA" id="ARBA00022438"/>
    </source>
</evidence>
<dbReference type="Pfam" id="PF00883">
    <property type="entry name" value="Peptidase_M17"/>
    <property type="match status" value="1"/>
</dbReference>
<proteinExistence type="inferred from homology"/>
<dbReference type="GO" id="GO:0005737">
    <property type="term" value="C:cytoplasm"/>
    <property type="evidence" value="ECO:0007669"/>
    <property type="project" value="InterPro"/>
</dbReference>
<dbReference type="PROSITE" id="PS00631">
    <property type="entry name" value="CYTOSOL_AP"/>
    <property type="match status" value="1"/>
</dbReference>
<dbReference type="VEuPathDB" id="VectorBase:PHUM511730"/>
<comment type="function">
    <text evidence="17">Cytosolic metallopeptidase that catalyzes the removal of unsubstituted N-terminal hydrophobic amino acids from various peptides. The presence of Zn(2+) ions is essential for the peptidase activity, and the association with other cofactors can modulate the substrate spectificity of the enzyme. For instance, in the presence of Mn(2+), it displays a specific Cys-Gly hydrolyzing activity of Cys-Gly-S-conjugates. Involved in the metabolism of glutathione and in the degradation of glutathione S-conjugates, which may play a role in the control of the cell redox status.</text>
</comment>
<evidence type="ECO:0000256" key="3">
    <source>
        <dbReference type="ARBA" id="ARBA00009528"/>
    </source>
</evidence>
<evidence type="ECO:0000256" key="13">
    <source>
        <dbReference type="ARBA" id="ARBA00030930"/>
    </source>
</evidence>
<protein>
    <recommendedName>
        <fullName evidence="6">Cytosol aminopeptidase</fullName>
        <ecNumber evidence="4">3.4.11.1</ecNumber>
        <ecNumber evidence="5">3.4.11.5</ecNumber>
        <ecNumber evidence="11">3.4.13.23</ecNumber>
    </recommendedName>
    <alternativeName>
        <fullName evidence="14">Cysteinylglycine-S-conjugate dipeptidase</fullName>
    </alternativeName>
    <alternativeName>
        <fullName evidence="15">Leucine aminopeptidase 3</fullName>
    </alternativeName>
    <alternativeName>
        <fullName evidence="16">Leucyl aminopeptidase</fullName>
    </alternativeName>
    <alternativeName>
        <fullName evidence="13">Proline aminopeptidase</fullName>
    </alternativeName>
    <alternativeName>
        <fullName evidence="12">Prolyl aminopeptidase</fullName>
    </alternativeName>
</protein>
<dbReference type="EC" id="3.4.11.5" evidence="5"/>
<comment type="similarity">
    <text evidence="3">Belongs to the peptidase M17 family.</text>
</comment>
<dbReference type="Gene3D" id="3.40.220.10">
    <property type="entry name" value="Leucine Aminopeptidase, subunit E, domain 1"/>
    <property type="match status" value="1"/>
</dbReference>
<dbReference type="HAMAP" id="MF_00181">
    <property type="entry name" value="Cytosol_peptidase_M17"/>
    <property type="match status" value="1"/>
</dbReference>
<dbReference type="EC" id="3.4.11.1" evidence="4"/>
<dbReference type="Proteomes" id="UP000009046">
    <property type="component" value="Unassembled WGS sequence"/>
</dbReference>
<sequence>MAFVRMGFGKNFCKYHYLNTRLYSFNKSDSKKKALVLGCYVDKPQHYTLTEGADSFNTAVCGRLSTLLDRVVGNNLDLTKVKLFYDLSDDYSAVAVVGLKKPNQEEDESEGLNNLKERIRIAAADGAHALQNLKVDEIEVDGFQDAEAAAEGVTLKLWCYDEHKNEMDKLKVPKVKLYTGGCNDKDDQWKIGVVKGEAQNIARRFADAPANLMTPTIFSENAKKLFEGVKSVNVTVHDKKWIESQKMNTFLSVSKGSGEPPTFLEIKYTGKSAESSPIVLVGKGITFDTGGVNLKTASGMLDMRGDKGGAASVLATTYGIAKLNLPINVTTLIPLCENMPGSIANKPGDIIKAMNGKTVRIDNTDAEGRLILADALHYASTLKPEFIVDVATLTGAMMIALGGEATGVFTNSNSLWKQLEEAGRYTGDRVWRLPLWKSYGKQLKSSHMVDLTNIGKSSAGGACSAAAFLKEFVPPVDWMHLDIAGVMGPSLDNPYLRKGMTGRPTRTLIEFLKSRC</sequence>
<evidence type="ECO:0000256" key="11">
    <source>
        <dbReference type="ARBA" id="ARBA00023625"/>
    </source>
</evidence>
<dbReference type="InParanoid" id="A0A1S4MWM4"/>
<feature type="domain" description="Cytosol aminopeptidase" evidence="20">
    <location>
        <begin position="363"/>
        <end position="370"/>
    </location>
</feature>
<comment type="catalytic activity">
    <reaction evidence="19">
        <text>L-cysteinylglycine + H2O = L-cysteine + glycine</text>
        <dbReference type="Rhea" id="RHEA:28783"/>
        <dbReference type="ChEBI" id="CHEBI:15377"/>
        <dbReference type="ChEBI" id="CHEBI:35235"/>
        <dbReference type="ChEBI" id="CHEBI:57305"/>
        <dbReference type="ChEBI" id="CHEBI:61694"/>
    </reaction>
    <physiologicalReaction direction="left-to-right" evidence="19">
        <dbReference type="Rhea" id="RHEA:28784"/>
    </physiologicalReaction>
</comment>
<dbReference type="PRINTS" id="PR00481">
    <property type="entry name" value="LAMNOPPTDASE"/>
</dbReference>
<name>A0A1S4MWM4_PEDHC</name>
<dbReference type="EMBL" id="AAZO01006222">
    <property type="status" value="NOT_ANNOTATED_CDS"/>
    <property type="molecule type" value="Genomic_DNA"/>
</dbReference>
<evidence type="ECO:0000256" key="9">
    <source>
        <dbReference type="ARBA" id="ARBA00022801"/>
    </source>
</evidence>
<evidence type="ECO:0000256" key="8">
    <source>
        <dbReference type="ARBA" id="ARBA00022670"/>
    </source>
</evidence>
<dbReference type="GO" id="GO:0030145">
    <property type="term" value="F:manganese ion binding"/>
    <property type="evidence" value="ECO:0007669"/>
    <property type="project" value="InterPro"/>
</dbReference>
<dbReference type="GO" id="GO:0006508">
    <property type="term" value="P:proteolysis"/>
    <property type="evidence" value="ECO:0007669"/>
    <property type="project" value="UniProtKB-KW"/>
</dbReference>
<evidence type="ECO:0000313" key="22">
    <source>
        <dbReference type="Proteomes" id="UP000009046"/>
    </source>
</evidence>
<dbReference type="GO" id="GO:0070006">
    <property type="term" value="F:metalloaminopeptidase activity"/>
    <property type="evidence" value="ECO:0007669"/>
    <property type="project" value="InterPro"/>
</dbReference>
<evidence type="ECO:0000313" key="21">
    <source>
        <dbReference type="EnsemblMetazoa" id="PHUM511730-PA"/>
    </source>
</evidence>
<dbReference type="PANTHER" id="PTHR11963">
    <property type="entry name" value="LEUCINE AMINOPEPTIDASE-RELATED"/>
    <property type="match status" value="1"/>
</dbReference>
<comment type="catalytic activity">
    <reaction evidence="1">
        <text>Release of an N-terminal amino acid, Xaa-|-Yaa-, in which Xaa is preferably Leu, but may be other amino acids including Pro although not Arg or Lys, and Yaa may be Pro. Amino acid amides and methyl esters are also readily hydrolyzed, but rates on arylamides are exceedingly low.</text>
        <dbReference type="EC" id="3.4.11.1"/>
    </reaction>
</comment>